<organism evidence="1 2">
    <name type="scientific">Solirubrum puertoriconensis</name>
    <dbReference type="NCBI Taxonomy" id="1751427"/>
    <lineage>
        <taxon>Bacteria</taxon>
        <taxon>Pseudomonadati</taxon>
        <taxon>Bacteroidota</taxon>
        <taxon>Cytophagia</taxon>
        <taxon>Cytophagales</taxon>
    </lineage>
</organism>
<dbReference type="AlphaFoldDB" id="A0A9X0HK26"/>
<reference evidence="1 2" key="1">
    <citation type="submission" date="2015-11" db="EMBL/GenBank/DDBJ databases">
        <title>Solirubrum puertoriconensis gen. nov. an environmental bacteria isolated in Puerto Rico.</title>
        <authorList>
            <person name="Cuebas-Irizarry M.F."/>
            <person name="Montalvo-Rodriguez R."/>
        </authorList>
    </citation>
    <scope>NUCLEOTIDE SEQUENCE [LARGE SCALE GENOMIC DNA]</scope>
    <source>
        <strain evidence="1 2">MC1A</strain>
    </source>
</reference>
<gene>
    <name evidence="1" type="ORF">ASU33_12750</name>
</gene>
<dbReference type="Proteomes" id="UP000054223">
    <property type="component" value="Unassembled WGS sequence"/>
</dbReference>
<dbReference type="EMBL" id="LNAL01000007">
    <property type="protein sequence ID" value="KUG07236.1"/>
    <property type="molecule type" value="Genomic_DNA"/>
</dbReference>
<proteinExistence type="predicted"/>
<name>A0A9X0HK26_SOLP1</name>
<protein>
    <submittedName>
        <fullName evidence="1">Uncharacterized protein</fullName>
    </submittedName>
</protein>
<evidence type="ECO:0000313" key="1">
    <source>
        <dbReference type="EMBL" id="KUG07236.1"/>
    </source>
</evidence>
<keyword evidence="2" id="KW-1185">Reference proteome</keyword>
<evidence type="ECO:0000313" key="2">
    <source>
        <dbReference type="Proteomes" id="UP000054223"/>
    </source>
</evidence>
<sequence length="255" mass="28017">MISRVYSFRSLLVWGLFGFLLLHLIGCGLYVPTLGPTSMVQARGQAEVGGFYRPLVMGEVYAAYSPLNHLLVAGSASRAWDVSGGDTKITFHQVDAALGYYTVLGREQHWYISGLGGYGRARTHSRFETSSSASASKVYSLRYNPAYGQAQFAFQHENFALGTVLRLTSLRYTELEFNGQAPTGAVGDLYLGNYWYMRAGSGPIQLQIQVGASRPLPAAQPHMEYELNTSSPIMGIGLLLRPHLLSRGTQVQQRP</sequence>
<comment type="caution">
    <text evidence="1">The sequence shown here is derived from an EMBL/GenBank/DDBJ whole genome shotgun (WGS) entry which is preliminary data.</text>
</comment>
<accession>A0A9X0HK26</accession>